<accession>L8EA03</accession>
<dbReference type="ChiTaRS" id="YTHDF1">
    <property type="organism name" value="human"/>
</dbReference>
<dbReference type="AlphaFoldDB" id="L8EA03"/>
<sequence>MKMVPMPDAPAPGSARALVEDPYRPREQTLSENYLLQKTL</sequence>
<name>L8EA03_HUMAN</name>
<dbReference type="OrthoDB" id="306690at2759"/>
<feature type="region of interest" description="Disordered" evidence="1">
    <location>
        <begin position="1"/>
        <end position="23"/>
    </location>
</feature>
<evidence type="ECO:0000256" key="1">
    <source>
        <dbReference type="SAM" id="MobiDB-lite"/>
    </source>
</evidence>
<protein>
    <submittedName>
        <fullName evidence="2">Alternative protein YTHDF1</fullName>
    </submittedName>
</protein>
<organism evidence="2">
    <name type="scientific">Homo sapiens</name>
    <name type="common">Human</name>
    <dbReference type="NCBI Taxonomy" id="9606"/>
    <lineage>
        <taxon>Eukaryota</taxon>
        <taxon>Metazoa</taxon>
        <taxon>Chordata</taxon>
        <taxon>Craniata</taxon>
        <taxon>Vertebrata</taxon>
        <taxon>Euteleostomi</taxon>
        <taxon>Mammalia</taxon>
        <taxon>Eutheria</taxon>
        <taxon>Euarchontoglires</taxon>
        <taxon>Primates</taxon>
        <taxon>Haplorrhini</taxon>
        <taxon>Catarrhini</taxon>
        <taxon>Hominidae</taxon>
        <taxon>Homo</taxon>
    </lineage>
</organism>
<dbReference type="EMBL" id="HF584074">
    <property type="protein sequence ID" value="CCQ43571.1"/>
    <property type="molecule type" value="Genomic_DNA"/>
</dbReference>
<reference evidence="2" key="1">
    <citation type="journal article" date="2013" name="PLoS ONE">
        <title>Direct detection of alternative open reading frames translation products in human significantly expands the proteome.</title>
        <authorList>
            <person name="Vanderperre B."/>
            <person name="Lucier J.-F."/>
            <person name="Motard J."/>
            <person name="Tremblay G."/>
            <person name="Vanderperre S."/>
            <person name="Wisztorski M."/>
            <person name="Salzet M."/>
            <person name="Boisvert F.-M."/>
            <person name="Roucou X."/>
        </authorList>
    </citation>
    <scope>NUCLEOTIDE SEQUENCE</scope>
</reference>
<proteinExistence type="predicted"/>
<evidence type="ECO:0000313" key="2">
    <source>
        <dbReference type="EMBL" id="CCQ43571.1"/>
    </source>
</evidence>
<gene>
    <name evidence="2" type="primary">YTHDF1</name>
</gene>